<name>A0A832SRV6_9CREN</name>
<dbReference type="SUPFAM" id="SSF58100">
    <property type="entry name" value="Bacterial hemolysins"/>
    <property type="match status" value="1"/>
</dbReference>
<dbReference type="Proteomes" id="UP000651120">
    <property type="component" value="Unassembled WGS sequence"/>
</dbReference>
<sequence length="610" mass="66319">MRLGLAVLLLLLAYIASAAESLVLTYSIKPDGTIDVAAKIRGVVVNNSPLAVNKSGLVLPPYSAVIIERDVKNVYPPFLRVDPVVEYVNGSYSNGVLQADENTLIVVRLKMYALLPISIPVIITVTADDKIAVLYEEQPTSISQISGSTVYYWSVVVNNYTEFYLAFKIRQFGSFGAVRMPAVVASTALDINDTLVILRREVENINSVENQIKGLATAAAVFSDVAYSQLQNLTRLVQLLNITGTALRQGAVALNASVYALEALRRQIMALGDAARGVAITLNQSRLLVDYQYVALITAANLLEVQSAALTSYSKASADAVRSLENTRAQLYSIRGNLLKARDSLSRIIAEVEAAKRRLSNIALNSSLAQDVVKTSLGLLDSVSAQLYALRDTVDTLISTVDSTISIIDSTVSTLKSLKNSFDELAPLLNKTASYARGNATVLRGEMPAVILNASKNLLAVSQNLYNTGGYVLKLINPIYNATKILDGVGEQLLKSAEELERYRLDQLKTLPKIGLVRSVAENYTQMIEARRKETEARIDLLNKYYAVVNISRVELQYVVELPIAMKNITLPAIKLAEEAPRRNNISLLSIAAIISILGIGAVLGRKLLA</sequence>
<gene>
    <name evidence="2" type="ORF">HA333_06825</name>
</gene>
<dbReference type="RefSeq" id="WP_011008553.1">
    <property type="nucleotide sequence ID" value="NZ_DUJP01000027.1"/>
</dbReference>
<dbReference type="EMBL" id="DUJP01000027">
    <property type="protein sequence ID" value="HII47151.1"/>
    <property type="molecule type" value="Genomic_DNA"/>
</dbReference>
<organism evidence="2 3">
    <name type="scientific">Pyrobaculum aerophilum</name>
    <dbReference type="NCBI Taxonomy" id="13773"/>
    <lineage>
        <taxon>Archaea</taxon>
        <taxon>Thermoproteota</taxon>
        <taxon>Thermoprotei</taxon>
        <taxon>Thermoproteales</taxon>
        <taxon>Thermoproteaceae</taxon>
        <taxon>Pyrobaculum</taxon>
    </lineage>
</organism>
<evidence type="ECO:0000256" key="1">
    <source>
        <dbReference type="SAM" id="Phobius"/>
    </source>
</evidence>
<protein>
    <submittedName>
        <fullName evidence="2">Uncharacterized protein</fullName>
    </submittedName>
</protein>
<evidence type="ECO:0000313" key="3">
    <source>
        <dbReference type="Proteomes" id="UP000651120"/>
    </source>
</evidence>
<keyword evidence="1" id="KW-1133">Transmembrane helix</keyword>
<dbReference type="OMA" id="TTVYYWS"/>
<keyword evidence="1" id="KW-0472">Membrane</keyword>
<accession>A0A832SRV6</accession>
<dbReference type="GeneID" id="1464421"/>
<keyword evidence="1" id="KW-0812">Transmembrane</keyword>
<evidence type="ECO:0000313" key="2">
    <source>
        <dbReference type="EMBL" id="HII47151.1"/>
    </source>
</evidence>
<proteinExistence type="predicted"/>
<reference evidence="2" key="1">
    <citation type="journal article" date="2020" name="bioRxiv">
        <title>A rank-normalized archaeal taxonomy based on genome phylogeny resolves widespread incomplete and uneven classifications.</title>
        <authorList>
            <person name="Rinke C."/>
            <person name="Chuvochina M."/>
            <person name="Mussig A.J."/>
            <person name="Chaumeil P.-A."/>
            <person name="Waite D.W."/>
            <person name="Whitman W.B."/>
            <person name="Parks D.H."/>
            <person name="Hugenholtz P."/>
        </authorList>
    </citation>
    <scope>NUCLEOTIDE SEQUENCE</scope>
    <source>
        <strain evidence="2">UBA8839</strain>
    </source>
</reference>
<feature type="transmembrane region" description="Helical" evidence="1">
    <location>
        <begin position="586"/>
        <end position="605"/>
    </location>
</feature>
<dbReference type="AlphaFoldDB" id="A0A832SRV6"/>
<comment type="caution">
    <text evidence="2">The sequence shown here is derived from an EMBL/GenBank/DDBJ whole genome shotgun (WGS) entry which is preliminary data.</text>
</comment>